<dbReference type="SUPFAM" id="SSF50630">
    <property type="entry name" value="Acid proteases"/>
    <property type="match status" value="1"/>
</dbReference>
<dbReference type="InterPro" id="IPR032861">
    <property type="entry name" value="TAXi_N"/>
</dbReference>
<dbReference type="AlphaFoldDB" id="A0AAV8SHT0"/>
<keyword evidence="3" id="KW-0064">Aspartyl protease</keyword>
<dbReference type="EMBL" id="JAIWQS010000011">
    <property type="protein sequence ID" value="KAJ8751811.1"/>
    <property type="molecule type" value="Genomic_DNA"/>
</dbReference>
<dbReference type="PANTHER" id="PTHR47967">
    <property type="entry name" value="OS07G0603500 PROTEIN-RELATED"/>
    <property type="match status" value="1"/>
</dbReference>
<dbReference type="PROSITE" id="PS51767">
    <property type="entry name" value="PEPTIDASE_A1"/>
    <property type="match status" value="1"/>
</dbReference>
<evidence type="ECO:0000256" key="6">
    <source>
        <dbReference type="SAM" id="SignalP"/>
    </source>
</evidence>
<feature type="signal peptide" evidence="6">
    <location>
        <begin position="1"/>
        <end position="18"/>
    </location>
</feature>
<dbReference type="CDD" id="cd05476">
    <property type="entry name" value="pepsin_A_like_plant"/>
    <property type="match status" value="1"/>
</dbReference>
<dbReference type="Gene3D" id="2.40.70.10">
    <property type="entry name" value="Acid Proteases"/>
    <property type="match status" value="2"/>
</dbReference>
<evidence type="ECO:0000256" key="5">
    <source>
        <dbReference type="ARBA" id="ARBA00023180"/>
    </source>
</evidence>
<evidence type="ECO:0000256" key="1">
    <source>
        <dbReference type="ARBA" id="ARBA00007447"/>
    </source>
</evidence>
<dbReference type="InterPro" id="IPR033121">
    <property type="entry name" value="PEPTIDASE_A1"/>
</dbReference>
<dbReference type="Pfam" id="PF14541">
    <property type="entry name" value="TAXi_C"/>
    <property type="match status" value="1"/>
</dbReference>
<gene>
    <name evidence="8" type="ORF">K2173_026002</name>
</gene>
<protein>
    <recommendedName>
        <fullName evidence="7">Peptidase A1 domain-containing protein</fullName>
    </recommendedName>
</protein>
<dbReference type="GO" id="GO:0004190">
    <property type="term" value="F:aspartic-type endopeptidase activity"/>
    <property type="evidence" value="ECO:0007669"/>
    <property type="project" value="UniProtKB-KW"/>
</dbReference>
<dbReference type="InterPro" id="IPR001969">
    <property type="entry name" value="Aspartic_peptidase_AS"/>
</dbReference>
<comment type="similarity">
    <text evidence="1">Belongs to the peptidase A1 family.</text>
</comment>
<dbReference type="FunFam" id="2.40.70.10:FF:000033">
    <property type="entry name" value="Aspartyl protease family protein"/>
    <property type="match status" value="1"/>
</dbReference>
<feature type="domain" description="Peptidase A1" evidence="7">
    <location>
        <begin position="122"/>
        <end position="479"/>
    </location>
</feature>
<reference evidence="8 9" key="1">
    <citation type="submission" date="2021-09" db="EMBL/GenBank/DDBJ databases">
        <title>Genomic insights and catalytic innovation underlie evolution of tropane alkaloids biosynthesis.</title>
        <authorList>
            <person name="Wang Y.-J."/>
            <person name="Tian T."/>
            <person name="Huang J.-P."/>
            <person name="Huang S.-X."/>
        </authorList>
    </citation>
    <scope>NUCLEOTIDE SEQUENCE [LARGE SCALE GENOMIC DNA]</scope>
    <source>
        <strain evidence="8">KIB-2018</strain>
        <tissue evidence="8">Leaf</tissue>
    </source>
</reference>
<keyword evidence="4" id="KW-0378">Hydrolase</keyword>
<organism evidence="8 9">
    <name type="scientific">Erythroxylum novogranatense</name>
    <dbReference type="NCBI Taxonomy" id="1862640"/>
    <lineage>
        <taxon>Eukaryota</taxon>
        <taxon>Viridiplantae</taxon>
        <taxon>Streptophyta</taxon>
        <taxon>Embryophyta</taxon>
        <taxon>Tracheophyta</taxon>
        <taxon>Spermatophyta</taxon>
        <taxon>Magnoliopsida</taxon>
        <taxon>eudicotyledons</taxon>
        <taxon>Gunneridae</taxon>
        <taxon>Pentapetalae</taxon>
        <taxon>rosids</taxon>
        <taxon>fabids</taxon>
        <taxon>Malpighiales</taxon>
        <taxon>Erythroxylaceae</taxon>
        <taxon>Erythroxylum</taxon>
    </lineage>
</organism>
<name>A0AAV8SHT0_9ROSI</name>
<evidence type="ECO:0000313" key="9">
    <source>
        <dbReference type="Proteomes" id="UP001159364"/>
    </source>
</evidence>
<proteinExistence type="inferred from homology"/>
<dbReference type="Pfam" id="PF14543">
    <property type="entry name" value="TAXi_N"/>
    <property type="match status" value="1"/>
</dbReference>
<feature type="chain" id="PRO_5043900033" description="Peptidase A1 domain-containing protein" evidence="6">
    <location>
        <begin position="19"/>
        <end position="487"/>
    </location>
</feature>
<evidence type="ECO:0000313" key="8">
    <source>
        <dbReference type="EMBL" id="KAJ8751811.1"/>
    </source>
</evidence>
<dbReference type="PANTHER" id="PTHR47967:SF69">
    <property type="entry name" value="ASPARTIC PROTEINASE NANA, CHLOROPLAST"/>
    <property type="match status" value="1"/>
</dbReference>
<comment type="caution">
    <text evidence="8">The sequence shown here is derived from an EMBL/GenBank/DDBJ whole genome shotgun (WGS) entry which is preliminary data.</text>
</comment>
<evidence type="ECO:0000256" key="2">
    <source>
        <dbReference type="ARBA" id="ARBA00022670"/>
    </source>
</evidence>
<dbReference type="Proteomes" id="UP001159364">
    <property type="component" value="Linkage Group LG11"/>
</dbReference>
<evidence type="ECO:0000259" key="7">
    <source>
        <dbReference type="PROSITE" id="PS51767"/>
    </source>
</evidence>
<dbReference type="PROSITE" id="PS00141">
    <property type="entry name" value="ASP_PROTEASE"/>
    <property type="match status" value="1"/>
</dbReference>
<keyword evidence="9" id="KW-1185">Reference proteome</keyword>
<dbReference type="GO" id="GO:0006508">
    <property type="term" value="P:proteolysis"/>
    <property type="evidence" value="ECO:0007669"/>
    <property type="project" value="UniProtKB-KW"/>
</dbReference>
<keyword evidence="6" id="KW-0732">Signal</keyword>
<dbReference type="InterPro" id="IPR021109">
    <property type="entry name" value="Peptidase_aspartic_dom_sf"/>
</dbReference>
<keyword evidence="2" id="KW-0645">Protease</keyword>
<accession>A0AAV8SHT0</accession>
<keyword evidence="5" id="KW-0325">Glycoprotein</keyword>
<dbReference type="InterPro" id="IPR051708">
    <property type="entry name" value="Plant_Aspart_Prot_A1"/>
</dbReference>
<evidence type="ECO:0000256" key="4">
    <source>
        <dbReference type="ARBA" id="ARBA00022801"/>
    </source>
</evidence>
<sequence>MSTPHILILLLLLIYVNAFCFQVHAFNSHDYGDDNGSCGPDDTITFELIHRHAPELADSGFPTLGPPKSRLDRMKQLMHSDHYRQQTIGHRLGQRRKAFEINGTIPAEMPIRSAADSGIGQYFVSFRVGSPRPRKFVLIADTGSDLTWIHCEYRCEHCLKLQPYPGIIRIFDADTSPSFRTIPCSSITCKDELSSSFSLTDCPAPEAPCLYDYRYADGRNVIGLFANETVTVGLHNHRKIKLHDVLIGCSQVFNGSFRHTDGVMGLGYSQHSFAVRIAKLFGYKFSYCLVDHFSPSNLRNFLTFGDVKTTQTLKMQYTELVVDVINPYYAVNVSGISVGNTRLKIPSPVWNVYGNGGAIIDSGSSLTYLTEPAYNAVMEAYEQPLANYTKVKIPDLGPMELCFEAKWFNETSVPKLTIHFMDGANFEPPLKSYFIDAAEGVLCLGIVSTAWPGVSVIGNIMQQNYMWEFDLGAAKLGFAPSSCIFDE</sequence>
<dbReference type="InterPro" id="IPR032799">
    <property type="entry name" value="TAXi_C"/>
</dbReference>
<dbReference type="InterPro" id="IPR034161">
    <property type="entry name" value="Pepsin-like_plant"/>
</dbReference>
<evidence type="ECO:0000256" key="3">
    <source>
        <dbReference type="ARBA" id="ARBA00022750"/>
    </source>
</evidence>